<dbReference type="PhylomeDB" id="A0A0G4FF56"/>
<organism evidence="2 3">
    <name type="scientific">Vitrella brassicaformis (strain CCMP3155)</name>
    <dbReference type="NCBI Taxonomy" id="1169540"/>
    <lineage>
        <taxon>Eukaryota</taxon>
        <taxon>Sar</taxon>
        <taxon>Alveolata</taxon>
        <taxon>Colpodellida</taxon>
        <taxon>Vitrellaceae</taxon>
        <taxon>Vitrella</taxon>
    </lineage>
</organism>
<evidence type="ECO:0000313" key="2">
    <source>
        <dbReference type="EMBL" id="CEM11814.1"/>
    </source>
</evidence>
<feature type="compositionally biased region" description="Low complexity" evidence="1">
    <location>
        <begin position="19"/>
        <end position="32"/>
    </location>
</feature>
<gene>
    <name evidence="2" type="ORF">Vbra_15210</name>
</gene>
<protein>
    <submittedName>
        <fullName evidence="2">Uncharacterized protein</fullName>
    </submittedName>
</protein>
<proteinExistence type="predicted"/>
<dbReference type="AlphaFoldDB" id="A0A0G4FF56"/>
<reference evidence="2 3" key="1">
    <citation type="submission" date="2014-11" db="EMBL/GenBank/DDBJ databases">
        <authorList>
            <person name="Zhu J."/>
            <person name="Qi W."/>
            <person name="Song R."/>
        </authorList>
    </citation>
    <scope>NUCLEOTIDE SEQUENCE [LARGE SCALE GENOMIC DNA]</scope>
</reference>
<dbReference type="EMBL" id="CDMY01000426">
    <property type="protein sequence ID" value="CEM11814.1"/>
    <property type="molecule type" value="Genomic_DNA"/>
</dbReference>
<dbReference type="VEuPathDB" id="CryptoDB:Vbra_15210"/>
<dbReference type="Proteomes" id="UP000041254">
    <property type="component" value="Unassembled WGS sequence"/>
</dbReference>
<feature type="region of interest" description="Disordered" evidence="1">
    <location>
        <begin position="1"/>
        <end position="50"/>
    </location>
</feature>
<dbReference type="InParanoid" id="A0A0G4FF56"/>
<evidence type="ECO:0000256" key="1">
    <source>
        <dbReference type="SAM" id="MobiDB-lite"/>
    </source>
</evidence>
<name>A0A0G4FF56_VITBC</name>
<feature type="compositionally biased region" description="Basic and acidic residues" evidence="1">
    <location>
        <begin position="34"/>
        <end position="50"/>
    </location>
</feature>
<keyword evidence="3" id="KW-1185">Reference proteome</keyword>
<sequence length="599" mass="64754">MSDAATADDGRQANRGRTAEPSSSAAGTPGAASDEERRRAQREERERELRQQISDAPGLLTCITAFLPLCLLVQLSGKTWKHSLPKHHTVTIDSSRAAERRIWQRVPLDLVTKWAVRLTRLTAIVLRYPMDAALWCIDIFIAMIEGHVAGRRAASMQGGTLRTIQLLEGYQLSRREMWSLQRGNPPLPSLLQPPPSLNALETVSGVTLAHSGLANRGWLMPSLERRAQEGWGASHVGRFIGSSQSLRRVDGIFEGDEWAGVFERMPVAVAGQPGPLARLERIGTVVLSANSNAARAAAVDRLRAALWSRGCRRSLTELTLQMGFRSSRVGNFELSLFYSDDFPPNPSTLFKTIMRQLARRAKGVVYTITQHDLTHPVDSPSDAAVDVASSLSFDRAKKVSVQANINPPPPHTPSPQPTIIEHLQPFPQADTLRIHGRLNASAGRLLADKLANQVAEVVTVRVPAADALGVLGGLGGGRVVRQVAIDLGELGTDEIVVPAAGLTNLPRIDKLCFSCLAPVPVEDAGSRIRAAFTSALLSALFDHIPGLQSVALSVAWSVPDDLVASMRAAFTDGWTIGRFPVTMARGTSYVRLIVFASGG</sequence>
<accession>A0A0G4FF56</accession>
<evidence type="ECO:0000313" key="3">
    <source>
        <dbReference type="Proteomes" id="UP000041254"/>
    </source>
</evidence>